<evidence type="ECO:0000256" key="3">
    <source>
        <dbReference type="ARBA" id="ARBA00022896"/>
    </source>
</evidence>
<dbReference type="SUPFAM" id="SSF51197">
    <property type="entry name" value="Clavaminate synthase-like"/>
    <property type="match status" value="1"/>
</dbReference>
<keyword evidence="3" id="KW-0847">Vitamin C</keyword>
<evidence type="ECO:0000256" key="5">
    <source>
        <dbReference type="RuleBase" id="RU003682"/>
    </source>
</evidence>
<dbReference type="InterPro" id="IPR050295">
    <property type="entry name" value="Plant_2OG-oxidoreductases"/>
</dbReference>
<dbReference type="InterPro" id="IPR044861">
    <property type="entry name" value="IPNS-like_FE2OG_OXY"/>
</dbReference>
<feature type="domain" description="Fe2OG dioxygenase" evidence="6">
    <location>
        <begin position="218"/>
        <end position="320"/>
    </location>
</feature>
<dbReference type="EMBL" id="OZ021740">
    <property type="protein sequence ID" value="CAK9324429.1"/>
    <property type="molecule type" value="Genomic_DNA"/>
</dbReference>
<dbReference type="Pfam" id="PF03171">
    <property type="entry name" value="2OG-FeII_Oxy"/>
    <property type="match status" value="1"/>
</dbReference>
<dbReference type="Gene3D" id="2.60.120.330">
    <property type="entry name" value="B-lactam Antibiotic, Isopenicillin N Synthase, Chain"/>
    <property type="match status" value="1"/>
</dbReference>
<protein>
    <recommendedName>
        <fullName evidence="6">Fe2OG dioxygenase domain-containing protein</fullName>
    </recommendedName>
</protein>
<dbReference type="Proteomes" id="UP001642487">
    <property type="component" value="Chromosome 6"/>
</dbReference>
<name>A0ABP0YVP6_9ROSI</name>
<evidence type="ECO:0000256" key="1">
    <source>
        <dbReference type="ARBA" id="ARBA00008056"/>
    </source>
</evidence>
<organism evidence="7 8">
    <name type="scientific">Citrullus colocynthis</name>
    <name type="common">colocynth</name>
    <dbReference type="NCBI Taxonomy" id="252529"/>
    <lineage>
        <taxon>Eukaryota</taxon>
        <taxon>Viridiplantae</taxon>
        <taxon>Streptophyta</taxon>
        <taxon>Embryophyta</taxon>
        <taxon>Tracheophyta</taxon>
        <taxon>Spermatophyta</taxon>
        <taxon>Magnoliopsida</taxon>
        <taxon>eudicotyledons</taxon>
        <taxon>Gunneridae</taxon>
        <taxon>Pentapetalae</taxon>
        <taxon>rosids</taxon>
        <taxon>fabids</taxon>
        <taxon>Cucurbitales</taxon>
        <taxon>Cucurbitaceae</taxon>
        <taxon>Benincaseae</taxon>
        <taxon>Citrullus</taxon>
    </lineage>
</organism>
<comment type="similarity">
    <text evidence="1 5">Belongs to the iron/ascorbate-dependent oxidoreductase family.</text>
</comment>
<gene>
    <name evidence="7" type="ORF">CITCOLO1_LOCUS16663</name>
</gene>
<evidence type="ECO:0000313" key="8">
    <source>
        <dbReference type="Proteomes" id="UP001642487"/>
    </source>
</evidence>
<evidence type="ECO:0000256" key="4">
    <source>
        <dbReference type="ARBA" id="ARBA00023004"/>
    </source>
</evidence>
<keyword evidence="2 5" id="KW-0479">Metal-binding</keyword>
<dbReference type="InterPro" id="IPR005123">
    <property type="entry name" value="Oxoglu/Fe-dep_dioxygenase_dom"/>
</dbReference>
<evidence type="ECO:0000256" key="2">
    <source>
        <dbReference type="ARBA" id="ARBA00022723"/>
    </source>
</evidence>
<proteinExistence type="inferred from homology"/>
<evidence type="ECO:0000259" key="6">
    <source>
        <dbReference type="PROSITE" id="PS51471"/>
    </source>
</evidence>
<dbReference type="Pfam" id="PF14226">
    <property type="entry name" value="DIOX_N"/>
    <property type="match status" value="1"/>
</dbReference>
<accession>A0ABP0YVP6</accession>
<keyword evidence="8" id="KW-1185">Reference proteome</keyword>
<dbReference type="PANTHER" id="PTHR47991">
    <property type="entry name" value="OXOGLUTARATE/IRON-DEPENDENT DIOXYGENASE"/>
    <property type="match status" value="1"/>
</dbReference>
<dbReference type="PROSITE" id="PS51471">
    <property type="entry name" value="FE2OG_OXY"/>
    <property type="match status" value="1"/>
</dbReference>
<dbReference type="InterPro" id="IPR027443">
    <property type="entry name" value="IPNS-like_sf"/>
</dbReference>
<dbReference type="InterPro" id="IPR026992">
    <property type="entry name" value="DIOX_N"/>
</dbReference>
<sequence length="385" mass="42699">MALHSSGSLSDGEPTIRVQKLVETQLSEVPSQYIQPPDRRPSDTNNSTDLTIPVIDLFGFDPAHRQAVRAAIARESSEWGAFQVINHGIPISLLNQMRTAGLSFFTDCPISDKLAYACDPKSFASEGYGTQMLLDKGVDSQSSVLDWRDYFDHHTLPLSRRNPSNWPHFPSDYRELMEQYSDCMNLLAQRLLALISESIGLPSSWMEDAITGMGAEEGFYQNITVSYYPPCPQPDLTLGLQTHSDIGAITLLIQDNVGGLQVLSGQGDWVTVQPLSPDAIVVILADQTEILTNGKCKSAEHRVITNSSRARLSISAFHDPPKAVKISPAAELSSLTTSVLKFSYTRFQDQFDIEEKNKIFATIAQYSIFNSRFLPIHINMLDSLK</sequence>
<reference evidence="7 8" key="1">
    <citation type="submission" date="2024-03" db="EMBL/GenBank/DDBJ databases">
        <authorList>
            <person name="Gkanogiannis A."/>
            <person name="Becerra Lopez-Lavalle L."/>
        </authorList>
    </citation>
    <scope>NUCLEOTIDE SEQUENCE [LARGE SCALE GENOMIC DNA]</scope>
</reference>
<evidence type="ECO:0000313" key="7">
    <source>
        <dbReference type="EMBL" id="CAK9324429.1"/>
    </source>
</evidence>
<keyword evidence="4 5" id="KW-0408">Iron</keyword>
<keyword evidence="5" id="KW-0560">Oxidoreductase</keyword>